<name>A0ABY5DCK7_9ACTN</name>
<dbReference type="RefSeq" id="WP_254420533.1">
    <property type="nucleotide sequence ID" value="NZ_BAAAJB010000048.1"/>
</dbReference>
<proteinExistence type="predicted"/>
<gene>
    <name evidence="2" type="ORF">NE857_08840</name>
</gene>
<reference evidence="2" key="1">
    <citation type="submission" date="2022-06" db="EMBL/GenBank/DDBJ databases">
        <authorList>
            <person name="Ping M."/>
        </authorList>
    </citation>
    <scope>NUCLEOTIDE SEQUENCE</scope>
    <source>
        <strain evidence="2">JCM11759T</strain>
    </source>
</reference>
<evidence type="ECO:0000256" key="1">
    <source>
        <dbReference type="SAM" id="MobiDB-lite"/>
    </source>
</evidence>
<sequence length="127" mass="14099">MSAMMTLETAFSSTEQELNRLRATFRGRGWTFWHGGATGQYWAAHTGRMLLLSGDDSAELIGEMRKVTGETAPRLHRVPVVRVPAPRKPSPRSAGGLGNGGRARHRAPRRPGRLEWLTPWPRLRSSG</sequence>
<evidence type="ECO:0000313" key="2">
    <source>
        <dbReference type="EMBL" id="USY21690.1"/>
    </source>
</evidence>
<evidence type="ECO:0000313" key="3">
    <source>
        <dbReference type="Proteomes" id="UP001055940"/>
    </source>
</evidence>
<dbReference type="Proteomes" id="UP001055940">
    <property type="component" value="Chromosome"/>
</dbReference>
<feature type="compositionally biased region" description="Basic residues" evidence="1">
    <location>
        <begin position="102"/>
        <end position="111"/>
    </location>
</feature>
<feature type="region of interest" description="Disordered" evidence="1">
    <location>
        <begin position="72"/>
        <end position="127"/>
    </location>
</feature>
<organism evidence="2 3">
    <name type="scientific">Nocardiopsis exhalans</name>
    <dbReference type="NCBI Taxonomy" id="163604"/>
    <lineage>
        <taxon>Bacteria</taxon>
        <taxon>Bacillati</taxon>
        <taxon>Actinomycetota</taxon>
        <taxon>Actinomycetes</taxon>
        <taxon>Streptosporangiales</taxon>
        <taxon>Nocardiopsidaceae</taxon>
        <taxon>Nocardiopsis</taxon>
    </lineage>
</organism>
<keyword evidence="3" id="KW-1185">Reference proteome</keyword>
<protein>
    <submittedName>
        <fullName evidence="2">Uncharacterized protein</fullName>
    </submittedName>
</protein>
<dbReference type="EMBL" id="CP099837">
    <property type="protein sequence ID" value="USY21690.1"/>
    <property type="molecule type" value="Genomic_DNA"/>
</dbReference>
<accession>A0ABY5DCK7</accession>